<name>A0A6A3AWK8_HIBSY</name>
<feature type="domain" description="RNase H type-1" evidence="1">
    <location>
        <begin position="40"/>
        <end position="108"/>
    </location>
</feature>
<evidence type="ECO:0000313" key="2">
    <source>
        <dbReference type="EMBL" id="KAE8709144.1"/>
    </source>
</evidence>
<evidence type="ECO:0000313" key="3">
    <source>
        <dbReference type="Proteomes" id="UP000436088"/>
    </source>
</evidence>
<dbReference type="GO" id="GO:0003676">
    <property type="term" value="F:nucleic acid binding"/>
    <property type="evidence" value="ECO:0007669"/>
    <property type="project" value="InterPro"/>
</dbReference>
<dbReference type="SUPFAM" id="SSF53098">
    <property type="entry name" value="Ribonuclease H-like"/>
    <property type="match status" value="1"/>
</dbReference>
<dbReference type="InterPro" id="IPR002156">
    <property type="entry name" value="RNaseH_domain"/>
</dbReference>
<dbReference type="InterPro" id="IPR012337">
    <property type="entry name" value="RNaseH-like_sf"/>
</dbReference>
<dbReference type="AlphaFoldDB" id="A0A6A3AWK8"/>
<keyword evidence="3" id="KW-1185">Reference proteome</keyword>
<dbReference type="GO" id="GO:0004523">
    <property type="term" value="F:RNA-DNA hybrid ribonuclease activity"/>
    <property type="evidence" value="ECO:0007669"/>
    <property type="project" value="InterPro"/>
</dbReference>
<dbReference type="InterPro" id="IPR044730">
    <property type="entry name" value="RNase_H-like_dom_plant"/>
</dbReference>
<dbReference type="CDD" id="cd06222">
    <property type="entry name" value="RNase_H_like"/>
    <property type="match status" value="1"/>
</dbReference>
<dbReference type="PANTHER" id="PTHR47723:SF19">
    <property type="entry name" value="POLYNUCLEOTIDYL TRANSFERASE, RIBONUCLEASE H-LIKE SUPERFAMILY PROTEIN"/>
    <property type="match status" value="1"/>
</dbReference>
<dbReference type="Proteomes" id="UP000436088">
    <property type="component" value="Unassembled WGS sequence"/>
</dbReference>
<dbReference type="InterPro" id="IPR053151">
    <property type="entry name" value="RNase_H-like"/>
</dbReference>
<dbReference type="PANTHER" id="PTHR47723">
    <property type="entry name" value="OS05G0353850 PROTEIN"/>
    <property type="match status" value="1"/>
</dbReference>
<accession>A0A6A3AWK8</accession>
<dbReference type="EMBL" id="VEPZ02000937">
    <property type="protein sequence ID" value="KAE8709144.1"/>
    <property type="molecule type" value="Genomic_DNA"/>
</dbReference>
<proteinExistence type="predicted"/>
<comment type="caution">
    <text evidence="2">The sequence shown here is derived from an EMBL/GenBank/DDBJ whole genome shotgun (WGS) entry which is preliminary data.</text>
</comment>
<reference evidence="2" key="1">
    <citation type="submission" date="2019-09" db="EMBL/GenBank/DDBJ databases">
        <title>Draft genome information of white flower Hibiscus syriacus.</title>
        <authorList>
            <person name="Kim Y.-M."/>
        </authorList>
    </citation>
    <scope>NUCLEOTIDE SEQUENCE [LARGE SCALE GENOMIC DNA]</scope>
    <source>
        <strain evidence="2">YM2019G1</strain>
    </source>
</reference>
<gene>
    <name evidence="2" type="ORF">F3Y22_tig00110332pilonHSYRG00991</name>
</gene>
<protein>
    <recommendedName>
        <fullName evidence="1">RNase H type-1 domain-containing protein</fullName>
    </recommendedName>
</protein>
<organism evidence="2 3">
    <name type="scientific">Hibiscus syriacus</name>
    <name type="common">Rose of Sharon</name>
    <dbReference type="NCBI Taxonomy" id="106335"/>
    <lineage>
        <taxon>Eukaryota</taxon>
        <taxon>Viridiplantae</taxon>
        <taxon>Streptophyta</taxon>
        <taxon>Embryophyta</taxon>
        <taxon>Tracheophyta</taxon>
        <taxon>Spermatophyta</taxon>
        <taxon>Magnoliopsida</taxon>
        <taxon>eudicotyledons</taxon>
        <taxon>Gunneridae</taxon>
        <taxon>Pentapetalae</taxon>
        <taxon>rosids</taxon>
        <taxon>malvids</taxon>
        <taxon>Malvales</taxon>
        <taxon>Malvaceae</taxon>
        <taxon>Malvoideae</taxon>
        <taxon>Hibiscus</taxon>
    </lineage>
</organism>
<dbReference type="Pfam" id="PF13456">
    <property type="entry name" value="RVT_3"/>
    <property type="match status" value="1"/>
</dbReference>
<sequence length="119" mass="13443">MSITWARFYTERNVFPVSESVPTTAHAHWNGLDQGWICLNVDGAVSNQSGLGTIAGVFRDYEGSWMLDFNKKIDVTRPLQGAIYISLQVYWEKGFEVLSIQTDSLEAVHSPPRSNRCYV</sequence>
<evidence type="ECO:0000259" key="1">
    <source>
        <dbReference type="Pfam" id="PF13456"/>
    </source>
</evidence>